<dbReference type="AlphaFoldDB" id="A0A9W7XP98"/>
<dbReference type="Proteomes" id="UP001143981">
    <property type="component" value="Unassembled WGS sequence"/>
</dbReference>
<comment type="caution">
    <text evidence="1">The sequence shown here is derived from an EMBL/GenBank/DDBJ whole genome shotgun (WGS) entry which is preliminary data.</text>
</comment>
<proteinExistence type="predicted"/>
<organism evidence="1 2">
    <name type="scientific">Coemansia biformis</name>
    <dbReference type="NCBI Taxonomy" id="1286918"/>
    <lineage>
        <taxon>Eukaryota</taxon>
        <taxon>Fungi</taxon>
        <taxon>Fungi incertae sedis</taxon>
        <taxon>Zoopagomycota</taxon>
        <taxon>Kickxellomycotina</taxon>
        <taxon>Kickxellomycetes</taxon>
        <taxon>Kickxellales</taxon>
        <taxon>Kickxellaceae</taxon>
        <taxon>Coemansia</taxon>
    </lineage>
</organism>
<dbReference type="EMBL" id="JANBOI010003885">
    <property type="protein sequence ID" value="KAJ1718096.1"/>
    <property type="molecule type" value="Genomic_DNA"/>
</dbReference>
<keyword evidence="2" id="KW-1185">Reference proteome</keyword>
<dbReference type="OrthoDB" id="411251at2759"/>
<accession>A0A9W7XP98</accession>
<gene>
    <name evidence="1" type="ORF">LPJ61_006863</name>
</gene>
<reference evidence="1" key="1">
    <citation type="submission" date="2022-07" db="EMBL/GenBank/DDBJ databases">
        <title>Phylogenomic reconstructions and comparative analyses of Kickxellomycotina fungi.</title>
        <authorList>
            <person name="Reynolds N.K."/>
            <person name="Stajich J.E."/>
            <person name="Barry K."/>
            <person name="Grigoriev I.V."/>
            <person name="Crous P."/>
            <person name="Smith M.E."/>
        </authorList>
    </citation>
    <scope>NUCLEOTIDE SEQUENCE</scope>
    <source>
        <strain evidence="1">BCRC 34381</strain>
    </source>
</reference>
<feature type="non-terminal residue" evidence="1">
    <location>
        <position position="1"/>
    </location>
</feature>
<evidence type="ECO:0000313" key="1">
    <source>
        <dbReference type="EMBL" id="KAJ1718096.1"/>
    </source>
</evidence>
<evidence type="ECO:0000313" key="2">
    <source>
        <dbReference type="Proteomes" id="UP001143981"/>
    </source>
</evidence>
<protein>
    <submittedName>
        <fullName evidence="1">Uncharacterized protein</fullName>
    </submittedName>
</protein>
<name>A0A9W7XP98_9FUNG</name>
<sequence length="85" mass="9373">GDIVIGDDENPRVVVECVGASVQDGVVLMLRKLRTEPASKRDTMGNYVHSRVHQVDDEGGYISLSELISTDPDTSDAPEAWTRFR</sequence>